<dbReference type="EMBL" id="JASWJB010000186">
    <property type="protein sequence ID" value="KAK2593999.1"/>
    <property type="molecule type" value="Genomic_DNA"/>
</dbReference>
<evidence type="ECO:0000313" key="2">
    <source>
        <dbReference type="Proteomes" id="UP001251528"/>
    </source>
</evidence>
<comment type="caution">
    <text evidence="1">The sequence shown here is derived from an EMBL/GenBank/DDBJ whole genome shotgun (WGS) entry which is preliminary data.</text>
</comment>
<dbReference type="Gene3D" id="3.50.50.60">
    <property type="entry name" value="FAD/NAD(P)-binding domain"/>
    <property type="match status" value="1"/>
</dbReference>
<keyword evidence="2" id="KW-1185">Reference proteome</keyword>
<reference evidence="1" key="1">
    <citation type="submission" date="2023-06" db="EMBL/GenBank/DDBJ databases">
        <title>Conoideocrella luteorostrata (Hypocreales: Clavicipitaceae), a potential biocontrol fungus for elongate hemlock scale in United States Christmas tree production areas.</title>
        <authorList>
            <person name="Barrett H."/>
            <person name="Lovett B."/>
            <person name="Macias A.M."/>
            <person name="Stajich J.E."/>
            <person name="Kasson M.T."/>
        </authorList>
    </citation>
    <scope>NUCLEOTIDE SEQUENCE</scope>
    <source>
        <strain evidence="1">ARSEF 14590</strain>
    </source>
</reference>
<proteinExistence type="predicted"/>
<gene>
    <name evidence="1" type="ORF">QQS21_008311</name>
</gene>
<dbReference type="AlphaFoldDB" id="A0AAJ0FW53"/>
<accession>A0AAJ0FW53</accession>
<protein>
    <submittedName>
        <fullName evidence="1">Uncharacterized protein</fullName>
    </submittedName>
</protein>
<dbReference type="InterPro" id="IPR036188">
    <property type="entry name" value="FAD/NAD-bd_sf"/>
</dbReference>
<name>A0AAJ0FW53_9HYPO</name>
<organism evidence="1 2">
    <name type="scientific">Conoideocrella luteorostrata</name>
    <dbReference type="NCBI Taxonomy" id="1105319"/>
    <lineage>
        <taxon>Eukaryota</taxon>
        <taxon>Fungi</taxon>
        <taxon>Dikarya</taxon>
        <taxon>Ascomycota</taxon>
        <taxon>Pezizomycotina</taxon>
        <taxon>Sordariomycetes</taxon>
        <taxon>Hypocreomycetidae</taxon>
        <taxon>Hypocreales</taxon>
        <taxon>Clavicipitaceae</taxon>
        <taxon>Conoideocrella</taxon>
    </lineage>
</organism>
<evidence type="ECO:0000313" key="1">
    <source>
        <dbReference type="EMBL" id="KAK2593999.1"/>
    </source>
</evidence>
<sequence length="160" mass="17898">MPLAFYSFQNVVGDSAAELDPAAIPTHGQDCTRGKHERTTPDTASWLIVDSNPIPGGLASTDVTAEGFLFDVGGHVIFSHYQFFDGVLREALPQPDDWFERQRTLQYRYALQKPCASYSDSRLFQIFKPLFYPSTNVIGVGVRGVHPKRIGDKHWVSLLL</sequence>
<dbReference type="SUPFAM" id="SSF51971">
    <property type="entry name" value="Nucleotide-binding domain"/>
    <property type="match status" value="1"/>
</dbReference>
<dbReference type="Proteomes" id="UP001251528">
    <property type="component" value="Unassembled WGS sequence"/>
</dbReference>